<dbReference type="AlphaFoldDB" id="A0A8H7RIE2"/>
<sequence>MDFESTAIEYRNIEMIVNSDDTKKAENERKIEAVNYISEEIQVLSINNIKRYKKYRQDQIERFIHLKQEEGLSILKAAAQCGIPRSTAYELINEFNSSDGTVLPGNMVVNGDSTEHVFAYVQWYNIHGDNDGRRFVDPFLETWCSSFRVKAIDCIVPVHRLYGQVAVVKYGAQRSVNARTVVISLPKKLLA</sequence>
<organism evidence="1 2">
    <name type="scientific">Circinella minor</name>
    <dbReference type="NCBI Taxonomy" id="1195481"/>
    <lineage>
        <taxon>Eukaryota</taxon>
        <taxon>Fungi</taxon>
        <taxon>Fungi incertae sedis</taxon>
        <taxon>Mucoromycota</taxon>
        <taxon>Mucoromycotina</taxon>
        <taxon>Mucoromycetes</taxon>
        <taxon>Mucorales</taxon>
        <taxon>Lichtheimiaceae</taxon>
        <taxon>Circinella</taxon>
    </lineage>
</organism>
<gene>
    <name evidence="1" type="ORF">INT45_014152</name>
</gene>
<dbReference type="EMBL" id="JAEPRB010000793">
    <property type="protein sequence ID" value="KAG2212024.1"/>
    <property type="molecule type" value="Genomic_DNA"/>
</dbReference>
<name>A0A8H7RIE2_9FUNG</name>
<dbReference type="OrthoDB" id="2284298at2759"/>
<accession>A0A8H7RIE2</accession>
<evidence type="ECO:0000313" key="1">
    <source>
        <dbReference type="EMBL" id="KAG2212024.1"/>
    </source>
</evidence>
<comment type="caution">
    <text evidence="1">The sequence shown here is derived from an EMBL/GenBank/DDBJ whole genome shotgun (WGS) entry which is preliminary data.</text>
</comment>
<protein>
    <submittedName>
        <fullName evidence="1">Uncharacterized protein</fullName>
    </submittedName>
</protein>
<evidence type="ECO:0000313" key="2">
    <source>
        <dbReference type="Proteomes" id="UP000646827"/>
    </source>
</evidence>
<reference evidence="1 2" key="1">
    <citation type="submission" date="2020-12" db="EMBL/GenBank/DDBJ databases">
        <title>Metabolic potential, ecology and presence of endohyphal bacteria is reflected in genomic diversity of Mucoromycotina.</title>
        <authorList>
            <person name="Muszewska A."/>
            <person name="Okrasinska A."/>
            <person name="Steczkiewicz K."/>
            <person name="Drgas O."/>
            <person name="Orlowska M."/>
            <person name="Perlinska-Lenart U."/>
            <person name="Aleksandrzak-Piekarczyk T."/>
            <person name="Szatraj K."/>
            <person name="Zielenkiewicz U."/>
            <person name="Pilsyk S."/>
            <person name="Malc E."/>
            <person name="Mieczkowski P."/>
            <person name="Kruszewska J.S."/>
            <person name="Biernat P."/>
            <person name="Pawlowska J."/>
        </authorList>
    </citation>
    <scope>NUCLEOTIDE SEQUENCE [LARGE SCALE GENOMIC DNA]</scope>
    <source>
        <strain evidence="1 2">CBS 142.35</strain>
    </source>
</reference>
<dbReference type="Proteomes" id="UP000646827">
    <property type="component" value="Unassembled WGS sequence"/>
</dbReference>
<proteinExistence type="predicted"/>
<keyword evidence="2" id="KW-1185">Reference proteome</keyword>